<feature type="transmembrane region" description="Helical" evidence="6">
    <location>
        <begin position="367"/>
        <end position="392"/>
    </location>
</feature>
<organism evidence="9 10">
    <name type="scientific">Halomonas dongshanensis</name>
    <dbReference type="NCBI Taxonomy" id="2890835"/>
    <lineage>
        <taxon>Bacteria</taxon>
        <taxon>Pseudomonadati</taxon>
        <taxon>Pseudomonadota</taxon>
        <taxon>Gammaproteobacteria</taxon>
        <taxon>Oceanospirillales</taxon>
        <taxon>Halomonadaceae</taxon>
        <taxon>Halomonas</taxon>
    </lineage>
</organism>
<feature type="transmembrane region" description="Helical" evidence="6">
    <location>
        <begin position="423"/>
        <end position="444"/>
    </location>
</feature>
<evidence type="ECO:0000259" key="8">
    <source>
        <dbReference type="Pfam" id="PF13726"/>
    </source>
</evidence>
<evidence type="ECO:0000259" key="7">
    <source>
        <dbReference type="Pfam" id="PF03553"/>
    </source>
</evidence>
<gene>
    <name evidence="9" type="ORF">LLY24_10040</name>
</gene>
<feature type="transmembrane region" description="Helical" evidence="6">
    <location>
        <begin position="197"/>
        <end position="217"/>
    </location>
</feature>
<dbReference type="EMBL" id="JAJISC010000004">
    <property type="protein sequence ID" value="MCS2609655.1"/>
    <property type="molecule type" value="Genomic_DNA"/>
</dbReference>
<comment type="caution">
    <text evidence="9">The sequence shown here is derived from an EMBL/GenBank/DDBJ whole genome shotgun (WGS) entry which is preliminary data.</text>
</comment>
<dbReference type="InterPro" id="IPR032813">
    <property type="entry name" value="Na_H_antiport_N"/>
</dbReference>
<evidence type="ECO:0000256" key="2">
    <source>
        <dbReference type="ARBA" id="ARBA00022475"/>
    </source>
</evidence>
<evidence type="ECO:0000256" key="3">
    <source>
        <dbReference type="ARBA" id="ARBA00022692"/>
    </source>
</evidence>
<dbReference type="PANTHER" id="PTHR37821:SF1">
    <property type="entry name" value="AMINO ACID TRANSPORTER YUIF-RELATED"/>
    <property type="match status" value="1"/>
</dbReference>
<feature type="transmembrane region" description="Helical" evidence="6">
    <location>
        <begin position="98"/>
        <end position="114"/>
    </location>
</feature>
<proteinExistence type="predicted"/>
<keyword evidence="4 6" id="KW-1133">Transmembrane helix</keyword>
<dbReference type="InterPro" id="IPR052576">
    <property type="entry name" value="AA_Transporter-Related"/>
</dbReference>
<keyword evidence="5 6" id="KW-0472">Membrane</keyword>
<reference evidence="9" key="1">
    <citation type="submission" date="2021-11" db="EMBL/GenBank/DDBJ databases">
        <title>Halomonas sp., isolated from a coastal aquaculture zone in Dongshan Bay.</title>
        <authorList>
            <person name="Lin W."/>
        </authorList>
    </citation>
    <scope>NUCLEOTIDE SEQUENCE</scope>
    <source>
        <strain evidence="9">Yzlin-01</strain>
    </source>
</reference>
<dbReference type="Proteomes" id="UP001165542">
    <property type="component" value="Unassembled WGS sequence"/>
</dbReference>
<feature type="domain" description="Putative Na+/H+ antiporter N-terminal" evidence="8">
    <location>
        <begin position="2"/>
        <end position="86"/>
    </location>
</feature>
<keyword evidence="10" id="KW-1185">Reference proteome</keyword>
<dbReference type="Pfam" id="PF13726">
    <property type="entry name" value="Na_H_antiport_2"/>
    <property type="match status" value="1"/>
</dbReference>
<feature type="transmembrane region" description="Helical" evidence="6">
    <location>
        <begin position="297"/>
        <end position="316"/>
    </location>
</feature>
<feature type="transmembrane region" description="Helical" evidence="6">
    <location>
        <begin position="146"/>
        <end position="170"/>
    </location>
</feature>
<evidence type="ECO:0000256" key="1">
    <source>
        <dbReference type="ARBA" id="ARBA00004651"/>
    </source>
</evidence>
<evidence type="ECO:0000313" key="10">
    <source>
        <dbReference type="Proteomes" id="UP001165542"/>
    </source>
</evidence>
<dbReference type="InterPro" id="IPR018461">
    <property type="entry name" value="Na/H_Antiport_NhaC-like_C"/>
</dbReference>
<dbReference type="Pfam" id="PF03553">
    <property type="entry name" value="Na_H_antiporter"/>
    <property type="match status" value="1"/>
</dbReference>
<evidence type="ECO:0000313" key="9">
    <source>
        <dbReference type="EMBL" id="MCS2609655.1"/>
    </source>
</evidence>
<dbReference type="PANTHER" id="PTHR37821">
    <property type="entry name" value="AMINO ACID TRANSPORTER YUIF-RELATED"/>
    <property type="match status" value="1"/>
</dbReference>
<sequence>MNTAVLTITLMVVLCLLKMPVAIALISAALLGALHGGLSMGEAITTFNDSLLSGAQVGMTYVMVGAFAVAIARSGLLDLLAHRIASRLDWREGATNKGVKWGLFAILIVASVMSQNLVPVHIAFIPILIPPLLGVMNRLRIDRRAVACILGCFISASYLLLPTGFGAIYLNEILLTNVNEIGEGLNLAVTADMVPKAMFWPVMGLFAGAAVCLFYSYRKPREYQSVPAADIAIETPPLKPNLLQLAATVAAIGAALVCQLAFDSLLVGAMVGFVILGASGVFRWREQDDVFTQGMRMMAQIAVIITLASGFSGVLGATDEIGSLVAATAALLDGNMMLGAALMLIVGLFITIGFGDSFASVPILAPIYIPLALALGFSPMATVALLGASAALGDAGSPASTITLGATAGLNADGQHDHIRDSVIPMFLHANLGMLLFAWGAAMVL</sequence>
<evidence type="ECO:0000256" key="6">
    <source>
        <dbReference type="SAM" id="Phobius"/>
    </source>
</evidence>
<feature type="transmembrane region" description="Helical" evidence="6">
    <location>
        <begin position="268"/>
        <end position="285"/>
    </location>
</feature>
<name>A0ABT2EDM3_9GAMM</name>
<feature type="domain" description="Na+/H+ antiporter NhaC-like C-terminal" evidence="7">
    <location>
        <begin position="156"/>
        <end position="439"/>
    </location>
</feature>
<evidence type="ECO:0000256" key="5">
    <source>
        <dbReference type="ARBA" id="ARBA00023136"/>
    </source>
</evidence>
<feature type="transmembrane region" description="Helical" evidence="6">
    <location>
        <begin position="120"/>
        <end position="139"/>
    </location>
</feature>
<keyword evidence="3 6" id="KW-0812">Transmembrane</keyword>
<evidence type="ECO:0000256" key="4">
    <source>
        <dbReference type="ARBA" id="ARBA00022989"/>
    </source>
</evidence>
<accession>A0ABT2EDM3</accession>
<comment type="subcellular location">
    <subcellularLocation>
        <location evidence="1">Cell membrane</location>
        <topology evidence="1">Multi-pass membrane protein</topology>
    </subcellularLocation>
</comment>
<feature type="transmembrane region" description="Helical" evidence="6">
    <location>
        <begin position="58"/>
        <end position="77"/>
    </location>
</feature>
<feature type="transmembrane region" description="Helical" evidence="6">
    <location>
        <begin position="336"/>
        <end position="355"/>
    </location>
</feature>
<keyword evidence="2" id="KW-1003">Cell membrane</keyword>
<protein>
    <submittedName>
        <fullName evidence="9">Sodium:proton antiporter</fullName>
    </submittedName>
</protein>